<gene>
    <name evidence="1" type="ORF">FSP39_014028</name>
</gene>
<organism evidence="1 2">
    <name type="scientific">Pinctada imbricata</name>
    <name type="common">Atlantic pearl-oyster</name>
    <name type="synonym">Pinctada martensii</name>
    <dbReference type="NCBI Taxonomy" id="66713"/>
    <lineage>
        <taxon>Eukaryota</taxon>
        <taxon>Metazoa</taxon>
        <taxon>Spiralia</taxon>
        <taxon>Lophotrochozoa</taxon>
        <taxon>Mollusca</taxon>
        <taxon>Bivalvia</taxon>
        <taxon>Autobranchia</taxon>
        <taxon>Pteriomorphia</taxon>
        <taxon>Pterioida</taxon>
        <taxon>Pterioidea</taxon>
        <taxon>Pteriidae</taxon>
        <taxon>Pinctada</taxon>
    </lineage>
</organism>
<dbReference type="Proteomes" id="UP001186944">
    <property type="component" value="Unassembled WGS sequence"/>
</dbReference>
<evidence type="ECO:0000313" key="1">
    <source>
        <dbReference type="EMBL" id="KAK3107413.1"/>
    </source>
</evidence>
<accession>A0AA88YTR8</accession>
<proteinExistence type="predicted"/>
<keyword evidence="2" id="KW-1185">Reference proteome</keyword>
<sequence>MDSDINNSFVFERKFTAQLPNESKWYLNGIIVHPKTDDIYVLDRGNMKLKMYSPEGEFKIKLDLIDVPHSMCYVPETEEEEGMLIITKPDKCVLEYVTTSGGKLEIRKYIMTKAKYFGICNLGNEMIAVSSWSQLCIDILSLDGSVIKTIDKSRIGSPLFKIPDEVPEFLSFIPEVGLVISEAKGKVVCLKDGEFDSIKWHTTVPGPVGDITFDKEDNSMIVCLLKSSCVLFLDRDGNEKSKLQLIENGVERFPIAARRSSSRVFITDKSGEVLVYKLK</sequence>
<dbReference type="AlphaFoldDB" id="A0AA88YTR8"/>
<dbReference type="Gene3D" id="2.120.10.30">
    <property type="entry name" value="TolB, C-terminal domain"/>
    <property type="match status" value="1"/>
</dbReference>
<dbReference type="InterPro" id="IPR011042">
    <property type="entry name" value="6-blade_b-propeller_TolB-like"/>
</dbReference>
<reference evidence="1" key="1">
    <citation type="submission" date="2019-08" db="EMBL/GenBank/DDBJ databases">
        <title>The improved chromosome-level genome for the pearl oyster Pinctada fucata martensii using PacBio sequencing and Hi-C.</title>
        <authorList>
            <person name="Zheng Z."/>
        </authorList>
    </citation>
    <scope>NUCLEOTIDE SEQUENCE</scope>
    <source>
        <strain evidence="1">ZZ-2019</strain>
        <tissue evidence="1">Adductor muscle</tissue>
    </source>
</reference>
<dbReference type="SUPFAM" id="SSF101898">
    <property type="entry name" value="NHL repeat"/>
    <property type="match status" value="1"/>
</dbReference>
<evidence type="ECO:0000313" key="2">
    <source>
        <dbReference type="Proteomes" id="UP001186944"/>
    </source>
</evidence>
<comment type="caution">
    <text evidence="1">The sequence shown here is derived from an EMBL/GenBank/DDBJ whole genome shotgun (WGS) entry which is preliminary data.</text>
</comment>
<dbReference type="EMBL" id="VSWD01000002">
    <property type="protein sequence ID" value="KAK3107413.1"/>
    <property type="molecule type" value="Genomic_DNA"/>
</dbReference>
<protein>
    <submittedName>
        <fullName evidence="1">Uncharacterized protein</fullName>
    </submittedName>
</protein>
<name>A0AA88YTR8_PINIB</name>